<keyword evidence="5" id="KW-1185">Reference proteome</keyword>
<evidence type="ECO:0000313" key="4">
    <source>
        <dbReference type="EMBL" id="KAG1902713.1"/>
    </source>
</evidence>
<feature type="transmembrane region" description="Helical" evidence="2">
    <location>
        <begin position="217"/>
        <end position="239"/>
    </location>
</feature>
<dbReference type="AlphaFoldDB" id="A0AAD4HN41"/>
<evidence type="ECO:0000256" key="2">
    <source>
        <dbReference type="SAM" id="Phobius"/>
    </source>
</evidence>
<feature type="transmembrane region" description="Helical" evidence="2">
    <location>
        <begin position="129"/>
        <end position="152"/>
    </location>
</feature>
<dbReference type="RefSeq" id="XP_041228288.1">
    <property type="nucleotide sequence ID" value="XM_041365318.1"/>
</dbReference>
<keyword evidence="2" id="KW-1133">Transmembrane helix</keyword>
<feature type="transmembrane region" description="Helical" evidence="2">
    <location>
        <begin position="21"/>
        <end position="39"/>
    </location>
</feature>
<feature type="transmembrane region" description="Helical" evidence="2">
    <location>
        <begin position="172"/>
        <end position="196"/>
    </location>
</feature>
<evidence type="ECO:0000313" key="3">
    <source>
        <dbReference type="EMBL" id="KAG1886845.1"/>
    </source>
</evidence>
<accession>A0AAD4HN41</accession>
<feature type="region of interest" description="Disordered" evidence="1">
    <location>
        <begin position="274"/>
        <end position="323"/>
    </location>
</feature>
<evidence type="ECO:0000256" key="1">
    <source>
        <dbReference type="SAM" id="MobiDB-lite"/>
    </source>
</evidence>
<feature type="transmembrane region" description="Helical" evidence="2">
    <location>
        <begin position="51"/>
        <end position="71"/>
    </location>
</feature>
<dbReference type="Proteomes" id="UP001195769">
    <property type="component" value="Unassembled WGS sequence"/>
</dbReference>
<dbReference type="GeneID" id="64659616"/>
<dbReference type="EMBL" id="JABBWK010000016">
    <property type="protein sequence ID" value="KAG1902713.1"/>
    <property type="molecule type" value="Genomic_DNA"/>
</dbReference>
<keyword evidence="2" id="KW-0812">Transmembrane</keyword>
<feature type="transmembrane region" description="Helical" evidence="2">
    <location>
        <begin position="245"/>
        <end position="266"/>
    </location>
</feature>
<comment type="caution">
    <text evidence="4">The sequence shown here is derived from an EMBL/GenBank/DDBJ whole genome shotgun (WGS) entry which is preliminary data.</text>
</comment>
<sequence>MVALAGIPMDAAAIMSSVLEGILYGFSVLMCLGTIWTFTYKRHVQDVNRPIAVVATLLFVLSTAHIVVDIIHLEHGLVKYRDTFPGGPVAFFADVTQVTFVIKNAIYTLQTLLGDGVVIYRCYVVWQSAWVIAIPCMMWCGVAASGVCSVYYFSQASMAEVENFFAAKIGHWVAAFLSSTLATNMLSTGLLAYRIWTIERKVSAVCTMKRKVPILRVLIDAAVLYSAALGSSIICFGLWNDGLYVMGDLIVPIISITFYMIFIRVATSQSNQHYPSAAHRETTETERRKLQQHPLQPLIHRPNDSKFSLGDSSSSKVETHPLT</sequence>
<organism evidence="4 5">
    <name type="scientific">Suillus fuscotomentosus</name>
    <dbReference type="NCBI Taxonomy" id="1912939"/>
    <lineage>
        <taxon>Eukaryota</taxon>
        <taxon>Fungi</taxon>
        <taxon>Dikarya</taxon>
        <taxon>Basidiomycota</taxon>
        <taxon>Agaricomycotina</taxon>
        <taxon>Agaricomycetes</taxon>
        <taxon>Agaricomycetidae</taxon>
        <taxon>Boletales</taxon>
        <taxon>Suillineae</taxon>
        <taxon>Suillaceae</taxon>
        <taxon>Suillus</taxon>
    </lineage>
</organism>
<gene>
    <name evidence="4" type="ORF">F5891DRAFT_1163420</name>
    <name evidence="3" type="ORF">F5891DRAFT_967926</name>
</gene>
<feature type="compositionally biased region" description="Low complexity" evidence="1">
    <location>
        <begin position="305"/>
        <end position="316"/>
    </location>
</feature>
<proteinExistence type="predicted"/>
<name>A0AAD4HN41_9AGAM</name>
<feature type="compositionally biased region" description="Basic and acidic residues" evidence="1">
    <location>
        <begin position="278"/>
        <end position="289"/>
    </location>
</feature>
<evidence type="ECO:0000313" key="5">
    <source>
        <dbReference type="Proteomes" id="UP001195769"/>
    </source>
</evidence>
<keyword evidence="2" id="KW-0472">Membrane</keyword>
<protein>
    <submittedName>
        <fullName evidence="4">Uncharacterized protein</fullName>
    </submittedName>
</protein>
<dbReference type="EMBL" id="JABBWK010000245">
    <property type="protein sequence ID" value="KAG1886845.1"/>
    <property type="molecule type" value="Genomic_DNA"/>
</dbReference>
<reference evidence="4" key="1">
    <citation type="journal article" date="2020" name="New Phytol.">
        <title>Comparative genomics reveals dynamic genome evolution in host specialist ectomycorrhizal fungi.</title>
        <authorList>
            <person name="Lofgren L.A."/>
            <person name="Nguyen N.H."/>
            <person name="Vilgalys R."/>
            <person name="Ruytinx J."/>
            <person name="Liao H.L."/>
            <person name="Branco S."/>
            <person name="Kuo A."/>
            <person name="LaButti K."/>
            <person name="Lipzen A."/>
            <person name="Andreopoulos W."/>
            <person name="Pangilinan J."/>
            <person name="Riley R."/>
            <person name="Hundley H."/>
            <person name="Na H."/>
            <person name="Barry K."/>
            <person name="Grigoriev I.V."/>
            <person name="Stajich J.E."/>
            <person name="Kennedy P.G."/>
        </authorList>
    </citation>
    <scope>NUCLEOTIDE SEQUENCE</scope>
    <source>
        <strain evidence="4">FC203</strain>
    </source>
</reference>